<protein>
    <submittedName>
        <fullName evidence="5">Gibberellin 20 oxidase 4</fullName>
    </submittedName>
</protein>
<dbReference type="Gene3D" id="2.60.120.330">
    <property type="entry name" value="B-lactam Antibiotic, Isopenicillin N Synthase, Chain"/>
    <property type="match status" value="1"/>
</dbReference>
<dbReference type="AlphaFoldDB" id="A0AAW2KQB8"/>
<reference evidence="5" key="2">
    <citation type="journal article" date="2024" name="Plant">
        <title>Genomic evolution and insights into agronomic trait innovations of Sesamum species.</title>
        <authorList>
            <person name="Miao H."/>
            <person name="Wang L."/>
            <person name="Qu L."/>
            <person name="Liu H."/>
            <person name="Sun Y."/>
            <person name="Le M."/>
            <person name="Wang Q."/>
            <person name="Wei S."/>
            <person name="Zheng Y."/>
            <person name="Lin W."/>
            <person name="Duan Y."/>
            <person name="Cao H."/>
            <person name="Xiong S."/>
            <person name="Wang X."/>
            <person name="Wei L."/>
            <person name="Li C."/>
            <person name="Ma Q."/>
            <person name="Ju M."/>
            <person name="Zhao R."/>
            <person name="Li G."/>
            <person name="Mu C."/>
            <person name="Tian Q."/>
            <person name="Mei H."/>
            <person name="Zhang T."/>
            <person name="Gao T."/>
            <person name="Zhang H."/>
        </authorList>
    </citation>
    <scope>NUCLEOTIDE SEQUENCE</scope>
    <source>
        <strain evidence="5">G02</strain>
    </source>
</reference>
<organism evidence="5">
    <name type="scientific">Sesamum radiatum</name>
    <name type="common">Black benniseed</name>
    <dbReference type="NCBI Taxonomy" id="300843"/>
    <lineage>
        <taxon>Eukaryota</taxon>
        <taxon>Viridiplantae</taxon>
        <taxon>Streptophyta</taxon>
        <taxon>Embryophyta</taxon>
        <taxon>Tracheophyta</taxon>
        <taxon>Spermatophyta</taxon>
        <taxon>Magnoliopsida</taxon>
        <taxon>eudicotyledons</taxon>
        <taxon>Gunneridae</taxon>
        <taxon>Pentapetalae</taxon>
        <taxon>asterids</taxon>
        <taxon>lamiids</taxon>
        <taxon>Lamiales</taxon>
        <taxon>Pedaliaceae</taxon>
        <taxon>Sesamum</taxon>
    </lineage>
</organism>
<gene>
    <name evidence="5" type="ORF">Sradi_5860200</name>
</gene>
<dbReference type="InterPro" id="IPR026992">
    <property type="entry name" value="DIOX_N"/>
</dbReference>
<evidence type="ECO:0000259" key="4">
    <source>
        <dbReference type="Pfam" id="PF14226"/>
    </source>
</evidence>
<feature type="domain" description="Non-haem dioxygenase N-terminal" evidence="4">
    <location>
        <begin position="43"/>
        <end position="93"/>
    </location>
</feature>
<proteinExistence type="predicted"/>
<dbReference type="GO" id="GO:0016706">
    <property type="term" value="F:2-oxoglutarate-dependent dioxygenase activity"/>
    <property type="evidence" value="ECO:0007669"/>
    <property type="project" value="UniProtKB-ARBA"/>
</dbReference>
<feature type="region of interest" description="Disordered" evidence="3">
    <location>
        <begin position="23"/>
        <end position="43"/>
    </location>
</feature>
<reference evidence="5" key="1">
    <citation type="submission" date="2020-06" db="EMBL/GenBank/DDBJ databases">
        <authorList>
            <person name="Li T."/>
            <person name="Hu X."/>
            <person name="Zhang T."/>
            <person name="Song X."/>
            <person name="Zhang H."/>
            <person name="Dai N."/>
            <person name="Sheng W."/>
            <person name="Hou X."/>
            <person name="Wei L."/>
        </authorList>
    </citation>
    <scope>NUCLEOTIDE SEQUENCE</scope>
    <source>
        <strain evidence="5">G02</strain>
        <tissue evidence="5">Leaf</tissue>
    </source>
</reference>
<evidence type="ECO:0000313" key="5">
    <source>
        <dbReference type="EMBL" id="KAL0309179.1"/>
    </source>
</evidence>
<keyword evidence="1" id="KW-0479">Metal-binding</keyword>
<accession>A0AAW2KQB8</accession>
<dbReference type="SUPFAM" id="SSF51197">
    <property type="entry name" value="Clavaminate synthase-like"/>
    <property type="match status" value="1"/>
</dbReference>
<dbReference type="InterPro" id="IPR027443">
    <property type="entry name" value="IPNS-like_sf"/>
</dbReference>
<evidence type="ECO:0000256" key="1">
    <source>
        <dbReference type="ARBA" id="ARBA00022723"/>
    </source>
</evidence>
<name>A0AAW2KQB8_SESRA</name>
<comment type="caution">
    <text evidence="5">The sequence shown here is derived from an EMBL/GenBank/DDBJ whole genome shotgun (WGS) entry which is preliminary data.</text>
</comment>
<dbReference type="EMBL" id="JACGWJ010000027">
    <property type="protein sequence ID" value="KAL0309179.1"/>
    <property type="molecule type" value="Genomic_DNA"/>
</dbReference>
<sequence length="109" mass="12339">MPSEHRSFSFDASILQHQSHIPPQFIWPDDEKPCPEPPPRLDVPPIDLGGVLSGDPEAVSNAARLVDQACRKHGFFLVVNHDIDMKLVEEVHRGQISSSECHLRRRKEL</sequence>
<dbReference type="GO" id="GO:0046872">
    <property type="term" value="F:metal ion binding"/>
    <property type="evidence" value="ECO:0007669"/>
    <property type="project" value="UniProtKB-KW"/>
</dbReference>
<keyword evidence="2" id="KW-0408">Iron</keyword>
<evidence type="ECO:0000256" key="2">
    <source>
        <dbReference type="ARBA" id="ARBA00023004"/>
    </source>
</evidence>
<evidence type="ECO:0000256" key="3">
    <source>
        <dbReference type="SAM" id="MobiDB-lite"/>
    </source>
</evidence>
<dbReference type="Pfam" id="PF14226">
    <property type="entry name" value="DIOX_N"/>
    <property type="match status" value="1"/>
</dbReference>